<keyword evidence="1" id="KW-0812">Transmembrane</keyword>
<dbReference type="Proteomes" id="UP000541810">
    <property type="component" value="Unassembled WGS sequence"/>
</dbReference>
<comment type="caution">
    <text evidence="2">The sequence shown here is derived from an EMBL/GenBank/DDBJ whole genome shotgun (WGS) entry which is preliminary data.</text>
</comment>
<feature type="transmembrane region" description="Helical" evidence="1">
    <location>
        <begin position="38"/>
        <end position="60"/>
    </location>
</feature>
<organism evidence="2 3">
    <name type="scientific">Algisphaera agarilytica</name>
    <dbReference type="NCBI Taxonomy" id="1385975"/>
    <lineage>
        <taxon>Bacteria</taxon>
        <taxon>Pseudomonadati</taxon>
        <taxon>Planctomycetota</taxon>
        <taxon>Phycisphaerae</taxon>
        <taxon>Phycisphaerales</taxon>
        <taxon>Phycisphaeraceae</taxon>
        <taxon>Algisphaera</taxon>
    </lineage>
</organism>
<feature type="transmembrane region" description="Helical" evidence="1">
    <location>
        <begin position="12"/>
        <end position="31"/>
    </location>
</feature>
<evidence type="ECO:0000313" key="2">
    <source>
        <dbReference type="EMBL" id="MBB6431056.1"/>
    </source>
</evidence>
<proteinExistence type="predicted"/>
<name>A0A7X0LLX0_9BACT</name>
<evidence type="ECO:0000313" key="3">
    <source>
        <dbReference type="Proteomes" id="UP000541810"/>
    </source>
</evidence>
<sequence>MGPDLQSKILILLKGWLFLLGGLLASAALLIEHFHWKTALLLGLAVWCFARFYYFAFYVIEHYVDPDYRFAGLWDFFKYSLRRQAEKPTQKP</sequence>
<accession>A0A7X0LLX0</accession>
<protein>
    <submittedName>
        <fullName evidence="2">Uncharacterized protein</fullName>
    </submittedName>
</protein>
<gene>
    <name evidence="2" type="ORF">HNQ40_002862</name>
</gene>
<reference evidence="2 3" key="1">
    <citation type="submission" date="2020-08" db="EMBL/GenBank/DDBJ databases">
        <title>Genomic Encyclopedia of Type Strains, Phase IV (KMG-IV): sequencing the most valuable type-strain genomes for metagenomic binning, comparative biology and taxonomic classification.</title>
        <authorList>
            <person name="Goeker M."/>
        </authorList>
    </citation>
    <scope>NUCLEOTIDE SEQUENCE [LARGE SCALE GENOMIC DNA]</scope>
    <source>
        <strain evidence="2 3">DSM 103725</strain>
    </source>
</reference>
<evidence type="ECO:0000256" key="1">
    <source>
        <dbReference type="SAM" id="Phobius"/>
    </source>
</evidence>
<keyword evidence="1" id="KW-1133">Transmembrane helix</keyword>
<keyword evidence="1" id="KW-0472">Membrane</keyword>
<keyword evidence="3" id="KW-1185">Reference proteome</keyword>
<dbReference type="RefSeq" id="WP_184678552.1">
    <property type="nucleotide sequence ID" value="NZ_JACHGY010000001.1"/>
</dbReference>
<dbReference type="AlphaFoldDB" id="A0A7X0LLX0"/>
<dbReference type="EMBL" id="JACHGY010000001">
    <property type="protein sequence ID" value="MBB6431056.1"/>
    <property type="molecule type" value="Genomic_DNA"/>
</dbReference>